<proteinExistence type="predicted"/>
<evidence type="ECO:0000313" key="3">
    <source>
        <dbReference type="Proteomes" id="UP000008311"/>
    </source>
</evidence>
<dbReference type="GO" id="GO:0051983">
    <property type="term" value="P:regulation of chromosome segregation"/>
    <property type="evidence" value="ECO:0007669"/>
    <property type="project" value="InterPro"/>
</dbReference>
<dbReference type="EMBL" id="EQ974008">
    <property type="protein sequence ID" value="EEF35683.1"/>
    <property type="molecule type" value="Genomic_DNA"/>
</dbReference>
<dbReference type="PANTHER" id="PTHR35730">
    <property type="entry name" value="KINETOCHORE PROTEIN SPC24 HOMOLOG-RELATED"/>
    <property type="match status" value="1"/>
</dbReference>
<feature type="region of interest" description="Disordered" evidence="1">
    <location>
        <begin position="77"/>
        <end position="107"/>
    </location>
</feature>
<dbReference type="STRING" id="3988.B9SKZ2"/>
<keyword evidence="3" id="KW-1185">Reference proteome</keyword>
<evidence type="ECO:0000313" key="2">
    <source>
        <dbReference type="EMBL" id="EEF35683.1"/>
    </source>
</evidence>
<protein>
    <submittedName>
        <fullName evidence="2">Uncharacterized protein</fullName>
    </submittedName>
</protein>
<dbReference type="PANTHER" id="PTHR35730:SF2">
    <property type="entry name" value="KINETOCHORE PROTEIN SPC24 HOMOLOG-RELATED"/>
    <property type="match status" value="1"/>
</dbReference>
<feature type="compositionally biased region" description="Basic and acidic residues" evidence="1">
    <location>
        <begin position="87"/>
        <end position="107"/>
    </location>
</feature>
<dbReference type="AlphaFoldDB" id="B9SKZ2"/>
<organism evidence="2 3">
    <name type="scientific">Ricinus communis</name>
    <name type="common">Castor bean</name>
    <dbReference type="NCBI Taxonomy" id="3988"/>
    <lineage>
        <taxon>Eukaryota</taxon>
        <taxon>Viridiplantae</taxon>
        <taxon>Streptophyta</taxon>
        <taxon>Embryophyta</taxon>
        <taxon>Tracheophyta</taxon>
        <taxon>Spermatophyta</taxon>
        <taxon>Magnoliopsida</taxon>
        <taxon>eudicotyledons</taxon>
        <taxon>Gunneridae</taxon>
        <taxon>Pentapetalae</taxon>
        <taxon>rosids</taxon>
        <taxon>fabids</taxon>
        <taxon>Malpighiales</taxon>
        <taxon>Euphorbiaceae</taxon>
        <taxon>Acalyphoideae</taxon>
        <taxon>Acalypheae</taxon>
        <taxon>Ricinus</taxon>
    </lineage>
</organism>
<dbReference type="eggNOG" id="ENOG502S0WN">
    <property type="taxonomic scope" value="Eukaryota"/>
</dbReference>
<name>B9SKZ2_RICCO</name>
<dbReference type="InterPro" id="IPR044951">
    <property type="entry name" value="SPC24-like"/>
</dbReference>
<dbReference type="Proteomes" id="UP000008311">
    <property type="component" value="Unassembled WGS sequence"/>
</dbReference>
<sequence length="107" mass="12536">MGDFSGNIDVGKLVSYSDDLLSVLKEKRDINILTQCLEQSKSLRSSCDTQFNNTRNLLRDYERKIEECKQKTEKAKLEVPPDAELDSLQKELEEERERERLLTEELR</sequence>
<dbReference type="InParanoid" id="B9SKZ2"/>
<gene>
    <name evidence="2" type="ORF">RCOM_0847590</name>
</gene>
<evidence type="ECO:0000256" key="1">
    <source>
        <dbReference type="SAM" id="MobiDB-lite"/>
    </source>
</evidence>
<reference evidence="3" key="1">
    <citation type="journal article" date="2010" name="Nat. Biotechnol.">
        <title>Draft genome sequence of the oilseed species Ricinus communis.</title>
        <authorList>
            <person name="Chan A.P."/>
            <person name="Crabtree J."/>
            <person name="Zhao Q."/>
            <person name="Lorenzi H."/>
            <person name="Orvis J."/>
            <person name="Puiu D."/>
            <person name="Melake-Berhan A."/>
            <person name="Jones K.M."/>
            <person name="Redman J."/>
            <person name="Chen G."/>
            <person name="Cahoon E.B."/>
            <person name="Gedil M."/>
            <person name="Stanke M."/>
            <person name="Haas B.J."/>
            <person name="Wortman J.R."/>
            <person name="Fraser-Liggett C.M."/>
            <person name="Ravel J."/>
            <person name="Rabinowicz P.D."/>
        </authorList>
    </citation>
    <scope>NUCLEOTIDE SEQUENCE [LARGE SCALE GENOMIC DNA]</scope>
    <source>
        <strain evidence="3">cv. Hale</strain>
    </source>
</reference>
<accession>B9SKZ2</accession>
<dbReference type="FunCoup" id="B9SKZ2">
    <property type="interactions" value="189"/>
</dbReference>